<reference evidence="4" key="1">
    <citation type="submission" date="2021-02" db="EMBL/GenBank/DDBJ databases">
        <authorList>
            <person name="Nowell W R."/>
        </authorList>
    </citation>
    <scope>NUCLEOTIDE SEQUENCE</scope>
</reference>
<feature type="non-terminal residue" evidence="4">
    <location>
        <position position="813"/>
    </location>
</feature>
<gene>
    <name evidence="4" type="ORF">OKA104_LOCUS31093</name>
</gene>
<dbReference type="Pfam" id="PF04253">
    <property type="entry name" value="TFR_dimer"/>
    <property type="match status" value="1"/>
</dbReference>
<name>A0A819PYY9_9BILA</name>
<dbReference type="SUPFAM" id="SSF52025">
    <property type="entry name" value="PA domain"/>
    <property type="match status" value="1"/>
</dbReference>
<keyword evidence="2" id="KW-0812">Transmembrane</keyword>
<organism evidence="4 5">
    <name type="scientific">Adineta steineri</name>
    <dbReference type="NCBI Taxonomy" id="433720"/>
    <lineage>
        <taxon>Eukaryota</taxon>
        <taxon>Metazoa</taxon>
        <taxon>Spiralia</taxon>
        <taxon>Gnathifera</taxon>
        <taxon>Rotifera</taxon>
        <taxon>Eurotatoria</taxon>
        <taxon>Bdelloidea</taxon>
        <taxon>Adinetida</taxon>
        <taxon>Adinetidae</taxon>
        <taxon>Adineta</taxon>
    </lineage>
</organism>
<dbReference type="GO" id="GO:0004180">
    <property type="term" value="F:carboxypeptidase activity"/>
    <property type="evidence" value="ECO:0007669"/>
    <property type="project" value="TreeGrafter"/>
</dbReference>
<feature type="domain" description="Transferrin receptor-like dimerisation" evidence="3">
    <location>
        <begin position="686"/>
        <end position="804"/>
    </location>
</feature>
<evidence type="ECO:0000313" key="5">
    <source>
        <dbReference type="Proteomes" id="UP000663881"/>
    </source>
</evidence>
<proteinExistence type="predicted"/>
<dbReference type="Gene3D" id="3.50.30.30">
    <property type="match status" value="1"/>
</dbReference>
<dbReference type="Gene3D" id="1.20.930.40">
    <property type="entry name" value="Transferrin receptor-like, dimerisation domain"/>
    <property type="match status" value="1"/>
</dbReference>
<sequence>DENKNMRQLDTEEKAVLLLSSADDDDNPTTQTSLKVQHDNFPVVAKRPKTYQRRRTTNTHPMYFFIFILGSFIFGCLSGVAIMVYRMSQDAEQSSSFINSPHLTKVDLSIKTKLVQSITKTNFVNLTRSIESENDAANRVEQNWQLSSKLFTRVNKFSYDVTLSKYVSSTQWSGIKLINRKTDEEIMKFNLLTTDDYLTFSSLIKSGRIDANYIYYVNYGRHEDFAYLLKTNQIQLKNNDKTIIFMRRKSTVISQTEQIRQALDYGFAGLVLFDYDEINSQITTTNDRQSFAEKWNNDFSEKDRQQLLDGTSNEDDRQISVLILSFSDVEKIFTSETNVWSSCPSEWHNTTTSLKLGGLLQSSKLRFITFMEEIPVHLPVVLGYIRGTLDPDHFVMIGYQLGRKQQEKVVQEIIQAYENQFKNGWKPRRSLIFCAWSGLSYDQHTIRQWISANYRLIDRNLIAYIDLGNGIIGNSTINLHGSPLFQQVAQRAADTIVSPLVHDHTCHNRQSQMPMSNAHIHHRRRRRHGDEHGQHMQSNEHTEETACEPHKLLDEWMRASKNRIGLNKSLSIVQMIDTDSSASLFQLQRGIPSILIEMTDEQALTNDTFYLQKSPAVFNNEIQPEVVAAYTQFISEIVRQLIDEPLIPFNLTDYANLIEKQTNDYIIHYEKEYQLLNSYLGDSNEMTKLISDLTKSIRQLQTRIAQASKNNYVDIQLLNEKLIQFERLFINDNSLRQINPMDKTYKHILFGPAFGLTNTIVPYPSLSNILFGISNYPKTELNDVSKLYWSKFRQHIQLITRTLNGFDGLLSNP</sequence>
<dbReference type="SUPFAM" id="SSF47672">
    <property type="entry name" value="Transferrin receptor-like dimerisation domain"/>
    <property type="match status" value="1"/>
</dbReference>
<dbReference type="AlphaFoldDB" id="A0A819PYY9"/>
<accession>A0A819PYY9</accession>
<evidence type="ECO:0000313" key="4">
    <source>
        <dbReference type="EMBL" id="CAF4023121.1"/>
    </source>
</evidence>
<dbReference type="Gene3D" id="3.40.630.10">
    <property type="entry name" value="Zn peptidases"/>
    <property type="match status" value="1"/>
</dbReference>
<dbReference type="SUPFAM" id="SSF53187">
    <property type="entry name" value="Zn-dependent exopeptidases"/>
    <property type="match status" value="1"/>
</dbReference>
<keyword evidence="2" id="KW-1133">Transmembrane helix</keyword>
<evidence type="ECO:0000256" key="2">
    <source>
        <dbReference type="SAM" id="Phobius"/>
    </source>
</evidence>
<comment type="caution">
    <text evidence="4">The sequence shown here is derived from an EMBL/GenBank/DDBJ whole genome shotgun (WGS) entry which is preliminary data.</text>
</comment>
<dbReference type="InterPro" id="IPR036757">
    <property type="entry name" value="TFR-like_dimer_dom_sf"/>
</dbReference>
<keyword evidence="2" id="KW-0472">Membrane</keyword>
<evidence type="ECO:0000256" key="1">
    <source>
        <dbReference type="SAM" id="MobiDB-lite"/>
    </source>
</evidence>
<evidence type="ECO:0000259" key="3">
    <source>
        <dbReference type="Pfam" id="PF04253"/>
    </source>
</evidence>
<dbReference type="InterPro" id="IPR039373">
    <property type="entry name" value="Peptidase_M28B"/>
</dbReference>
<feature type="compositionally biased region" description="Basic and acidic residues" evidence="1">
    <location>
        <begin position="528"/>
        <end position="546"/>
    </location>
</feature>
<dbReference type="PANTHER" id="PTHR10404">
    <property type="entry name" value="N-ACETYLATED-ALPHA-LINKED ACIDIC DIPEPTIDASE"/>
    <property type="match status" value="1"/>
</dbReference>
<dbReference type="InterPro" id="IPR046450">
    <property type="entry name" value="PA_dom_sf"/>
</dbReference>
<dbReference type="Proteomes" id="UP000663881">
    <property type="component" value="Unassembled WGS sequence"/>
</dbReference>
<feature type="transmembrane region" description="Helical" evidence="2">
    <location>
        <begin position="62"/>
        <end position="85"/>
    </location>
</feature>
<dbReference type="EMBL" id="CAJOAY010003454">
    <property type="protein sequence ID" value="CAF4023121.1"/>
    <property type="molecule type" value="Genomic_DNA"/>
</dbReference>
<feature type="region of interest" description="Disordered" evidence="1">
    <location>
        <begin position="526"/>
        <end position="546"/>
    </location>
</feature>
<protein>
    <recommendedName>
        <fullName evidence="3">Transferrin receptor-like dimerisation domain-containing protein</fullName>
    </recommendedName>
</protein>
<dbReference type="PANTHER" id="PTHR10404:SF46">
    <property type="entry name" value="VACUOLAR PROTEIN SORTING-ASSOCIATED PROTEIN 70"/>
    <property type="match status" value="1"/>
</dbReference>
<dbReference type="InterPro" id="IPR007365">
    <property type="entry name" value="TFR-like_dimer_dom"/>
</dbReference>